<dbReference type="EMBL" id="WUBR01000003">
    <property type="protein sequence ID" value="MWV29216.1"/>
    <property type="molecule type" value="Genomic_DNA"/>
</dbReference>
<accession>A0A844XGR4</accession>
<evidence type="ECO:0000259" key="9">
    <source>
        <dbReference type="SMART" id="SM00065"/>
    </source>
</evidence>
<evidence type="ECO:0000256" key="3">
    <source>
        <dbReference type="ARBA" id="ARBA00022553"/>
    </source>
</evidence>
<keyword evidence="5" id="KW-0547">Nucleotide-binding</keyword>
<keyword evidence="7" id="KW-0067">ATP-binding</keyword>
<feature type="compositionally biased region" description="Basic and acidic residues" evidence="8">
    <location>
        <begin position="1"/>
        <end position="11"/>
    </location>
</feature>
<reference evidence="11 12" key="2">
    <citation type="submission" date="2020-02" db="EMBL/GenBank/DDBJ databases">
        <title>Erythrobacter dongmakensis sp. nov., isolated from a tidal mudflat.</title>
        <authorList>
            <person name="Kim I.S."/>
        </authorList>
    </citation>
    <scope>NUCLEOTIDE SEQUENCE [LARGE SCALE GENOMIC DNA]</scope>
    <source>
        <strain evidence="11 12">GH3-10</strain>
    </source>
</reference>
<evidence type="ECO:0000256" key="8">
    <source>
        <dbReference type="SAM" id="MobiDB-lite"/>
    </source>
</evidence>
<dbReference type="InterPro" id="IPR003018">
    <property type="entry name" value="GAF"/>
</dbReference>
<keyword evidence="12" id="KW-1185">Reference proteome</keyword>
<sequence>MTADADRRPDDTPVTSADDQARASNDDAQEIWRRQQQILGRVALGGVRQDVLSDIVKLAEEQTGDGMLASILLLSEDGRTLHLGGAPTLPDAYNEAIEGMEIGVGEGSCGTAAQSGQAVFVDDIANDPLWKDFRELALSHGLAACWSVPIKAGDGSVLGTFANYYREPRKPSRLDREIIEAIALTTSIAVERMRLERMHERAEEAKSLVLEELQHRVKNAFALAQSLISLNVPAAVSARDLADMVNGKLRAIASAQDLIIVRKPDGRSDEMTSLRKLLATILGPLGYGDKEERIVLRGEDEEVAAETLSGLAMIFHELATNATKYGALTEPDGKVVIEWDKRPDGMQIVWTESGGPQADSPETSSFGTRLVTATVRQLGATMDHDWLERGLVATITLPAPGPRVGSRAS</sequence>
<dbReference type="GO" id="GO:0005524">
    <property type="term" value="F:ATP binding"/>
    <property type="evidence" value="ECO:0007669"/>
    <property type="project" value="UniProtKB-KW"/>
</dbReference>
<dbReference type="GO" id="GO:0004673">
    <property type="term" value="F:protein histidine kinase activity"/>
    <property type="evidence" value="ECO:0007669"/>
    <property type="project" value="UniProtKB-EC"/>
</dbReference>
<feature type="domain" description="Signal transduction histidine kinase HWE region" evidence="10">
    <location>
        <begin position="212"/>
        <end position="300"/>
    </location>
</feature>
<dbReference type="Gene3D" id="3.30.565.10">
    <property type="entry name" value="Histidine kinase-like ATPase, C-terminal domain"/>
    <property type="match status" value="1"/>
</dbReference>
<evidence type="ECO:0000256" key="5">
    <source>
        <dbReference type="ARBA" id="ARBA00022741"/>
    </source>
</evidence>
<dbReference type="SMART" id="SM00065">
    <property type="entry name" value="GAF"/>
    <property type="match status" value="1"/>
</dbReference>
<dbReference type="InterPro" id="IPR029016">
    <property type="entry name" value="GAF-like_dom_sf"/>
</dbReference>
<dbReference type="SUPFAM" id="SSF55874">
    <property type="entry name" value="ATPase domain of HSP90 chaperone/DNA topoisomerase II/histidine kinase"/>
    <property type="match status" value="1"/>
</dbReference>
<reference evidence="11 12" key="1">
    <citation type="submission" date="2019-12" db="EMBL/GenBank/DDBJ databases">
        <authorList>
            <person name="Lee S.D."/>
        </authorList>
    </citation>
    <scope>NUCLEOTIDE SEQUENCE [LARGE SCALE GENOMIC DNA]</scope>
    <source>
        <strain evidence="11 12">GH3-10</strain>
    </source>
</reference>
<name>A0A844XGR4_9SPHN</name>
<evidence type="ECO:0000256" key="7">
    <source>
        <dbReference type="ARBA" id="ARBA00022840"/>
    </source>
</evidence>
<dbReference type="PANTHER" id="PTHR41523">
    <property type="entry name" value="TWO-COMPONENT SYSTEM SENSOR PROTEIN"/>
    <property type="match status" value="1"/>
</dbReference>
<dbReference type="PANTHER" id="PTHR41523:SF8">
    <property type="entry name" value="ETHYLENE RESPONSE SENSOR PROTEIN"/>
    <property type="match status" value="1"/>
</dbReference>
<evidence type="ECO:0000259" key="10">
    <source>
        <dbReference type="SMART" id="SM00911"/>
    </source>
</evidence>
<dbReference type="Pfam" id="PF07536">
    <property type="entry name" value="HWE_HK"/>
    <property type="match status" value="1"/>
</dbReference>
<organism evidence="11 12">
    <name type="scientific">Aurantiacibacter rhizosphaerae</name>
    <dbReference type="NCBI Taxonomy" id="2691582"/>
    <lineage>
        <taxon>Bacteria</taxon>
        <taxon>Pseudomonadati</taxon>
        <taxon>Pseudomonadota</taxon>
        <taxon>Alphaproteobacteria</taxon>
        <taxon>Sphingomonadales</taxon>
        <taxon>Erythrobacteraceae</taxon>
        <taxon>Aurantiacibacter</taxon>
    </lineage>
</organism>
<evidence type="ECO:0000256" key="4">
    <source>
        <dbReference type="ARBA" id="ARBA00022679"/>
    </source>
</evidence>
<evidence type="ECO:0000256" key="6">
    <source>
        <dbReference type="ARBA" id="ARBA00022777"/>
    </source>
</evidence>
<comment type="caution">
    <text evidence="11">The sequence shown here is derived from an EMBL/GenBank/DDBJ whole genome shotgun (WGS) entry which is preliminary data.</text>
</comment>
<feature type="domain" description="GAF" evidence="9">
    <location>
        <begin position="27"/>
        <end position="200"/>
    </location>
</feature>
<feature type="region of interest" description="Disordered" evidence="8">
    <location>
        <begin position="1"/>
        <end position="28"/>
    </location>
</feature>
<dbReference type="EC" id="2.7.13.3" evidence="2"/>
<dbReference type="Gene3D" id="3.30.450.40">
    <property type="match status" value="1"/>
</dbReference>
<evidence type="ECO:0000256" key="2">
    <source>
        <dbReference type="ARBA" id="ARBA00012438"/>
    </source>
</evidence>
<dbReference type="Proteomes" id="UP000461409">
    <property type="component" value="Unassembled WGS sequence"/>
</dbReference>
<keyword evidence="3" id="KW-0597">Phosphoprotein</keyword>
<keyword evidence="4" id="KW-0808">Transferase</keyword>
<dbReference type="SUPFAM" id="SSF55781">
    <property type="entry name" value="GAF domain-like"/>
    <property type="match status" value="1"/>
</dbReference>
<proteinExistence type="predicted"/>
<protein>
    <recommendedName>
        <fullName evidence="2">histidine kinase</fullName>
        <ecNumber evidence="2">2.7.13.3</ecNumber>
    </recommendedName>
</protein>
<dbReference type="RefSeq" id="WP_160486823.1">
    <property type="nucleotide sequence ID" value="NZ_WUBR01000003.1"/>
</dbReference>
<dbReference type="Pfam" id="PF13185">
    <property type="entry name" value="GAF_2"/>
    <property type="match status" value="1"/>
</dbReference>
<dbReference type="SMART" id="SM00911">
    <property type="entry name" value="HWE_HK"/>
    <property type="match status" value="1"/>
</dbReference>
<dbReference type="InterPro" id="IPR011102">
    <property type="entry name" value="Sig_transdc_His_kinase_HWE"/>
</dbReference>
<feature type="compositionally biased region" description="Basic and acidic residues" evidence="8">
    <location>
        <begin position="19"/>
        <end position="28"/>
    </location>
</feature>
<dbReference type="InterPro" id="IPR036890">
    <property type="entry name" value="HATPase_C_sf"/>
</dbReference>
<keyword evidence="6" id="KW-0418">Kinase</keyword>
<evidence type="ECO:0000313" key="11">
    <source>
        <dbReference type="EMBL" id="MWV29216.1"/>
    </source>
</evidence>
<evidence type="ECO:0000313" key="12">
    <source>
        <dbReference type="Proteomes" id="UP000461409"/>
    </source>
</evidence>
<dbReference type="AlphaFoldDB" id="A0A844XGR4"/>
<evidence type="ECO:0000256" key="1">
    <source>
        <dbReference type="ARBA" id="ARBA00000085"/>
    </source>
</evidence>
<comment type="catalytic activity">
    <reaction evidence="1">
        <text>ATP + protein L-histidine = ADP + protein N-phospho-L-histidine.</text>
        <dbReference type="EC" id="2.7.13.3"/>
    </reaction>
</comment>
<gene>
    <name evidence="11" type="ORF">GRF63_15025</name>
</gene>